<dbReference type="OrthoDB" id="45365at2759"/>
<dbReference type="PROSITE" id="PS50097">
    <property type="entry name" value="BTB"/>
    <property type="match status" value="2"/>
</dbReference>
<dbReference type="CDD" id="cd18186">
    <property type="entry name" value="BTB_POZ_ZBTB_KLHL-like"/>
    <property type="match status" value="1"/>
</dbReference>
<comment type="caution">
    <text evidence="3">The sequence shown here is derived from an EMBL/GenBank/DDBJ whole genome shotgun (WGS) entry which is preliminary data.</text>
</comment>
<dbReference type="SMART" id="SM00225">
    <property type="entry name" value="BTB"/>
    <property type="match status" value="2"/>
</dbReference>
<feature type="domain" description="BTB" evidence="2">
    <location>
        <begin position="34"/>
        <end position="108"/>
    </location>
</feature>
<dbReference type="AlphaFoldDB" id="A0A8S1C2J1"/>
<dbReference type="Pfam" id="PF07707">
    <property type="entry name" value="BACK"/>
    <property type="match status" value="2"/>
</dbReference>
<dbReference type="InterPro" id="IPR000210">
    <property type="entry name" value="BTB/POZ_dom"/>
</dbReference>
<dbReference type="PANTHER" id="PTHR45774:SF3">
    <property type="entry name" value="BTB (POZ) DOMAIN-CONTAINING 2B-RELATED"/>
    <property type="match status" value="1"/>
</dbReference>
<sequence>MASNEDYAKAKDWRRSHTSLTAQLWYMYENGICIDVLVRVKAIDGTEVVFNCHKLVLARLSENFLRLIENIDDDGNVEVVTVNLSTKDPQIFSVILRYAYLDKLELKSMKQALDVHRFSCEYGTVQIFKECENYISNNVNKHSVWDVLDYAPKQSMLMKWAKSTLGRQTKQCLQSENFLDCSQSTLLTLVKMQQLNMPSELDLVLAVIKWTRRRNKDQDLTPQISQKLLGPVLEQIRFLSLSAAEFSEHVAKSGLLNNSDCLAILVNMSAPGQMALSNHICKQMRPREKACQAKESSQKPTPTKQHEKEQQVVNAAKKVDPPPKNAAASKQDEIMKKTDLLFKQLQQGLSSMLNPVEKTRDHVVVERMLDPVCPFLTQTMKAPSEINISFQLSRAATLKSVCIETQVTETNKKTYKEALHIMVREMKKTENIAYQTYNGDARYGPDEELQVNFTSKVNRMNPGVWYTMRILLRSAGQYKLHFRPNLVVLEDLKVVFNKEESCARKPCPITKLILETCGIFAQNMSTTDSEKWRKEHSTLAEQLWYMYQHDLRTDLTIFVKDEAKSDTFKCHQMVISRLSAAFDKLVQHACSIPTVRPFINLRFDPNLFLIVLKFAYTDEVLLQSGKEALSIYKLCKSYDIEHLALACEKYINSELEADNIWQVLGCPNIGPTLTSQLRWFLGKNTSACLQSKHFLSCNQSCLSTLTAMPTLSIDGELELVKAVIKWTKHQNEGRALDPTVSKSLLGQALQHVRFLALTATEFSSHVAKSGLLSSDDSLALLVNLTCPGQIAVPSGLCANTEQRKKPLTDEQCENVEDDSNENSASNIEEIVPAAEEIEEAKQEKQENVEKRNTSSFPFWTRNIANRSKIGPNCDAKISEPTNSCFLEPPFKPDPSKEVNPLGGRRSPHQESEDNDAERAKESDEPKNPVNVIRNIIPTTNNFTYEVEAPMDINIEFYVNQPARLISVKLMSQINRQHANITSYKENISVTIKTAESKRYLMSGYLYETVEFGPAPLEIKLKTPCILHANKRYLMQVKLRSAGKYVSHCRNCTVYAPHNLNVKFSSCDSGKGLLHSLILKAN</sequence>
<dbReference type="Proteomes" id="UP000494165">
    <property type="component" value="Unassembled WGS sequence"/>
</dbReference>
<dbReference type="Pfam" id="PF00651">
    <property type="entry name" value="BTB"/>
    <property type="match status" value="2"/>
</dbReference>
<name>A0A8S1C2J1_9INSE</name>
<feature type="region of interest" description="Disordered" evidence="1">
    <location>
        <begin position="884"/>
        <end position="928"/>
    </location>
</feature>
<accession>A0A8S1C2J1</accession>
<evidence type="ECO:0000313" key="3">
    <source>
        <dbReference type="EMBL" id="CAB3361415.1"/>
    </source>
</evidence>
<feature type="compositionally biased region" description="Polar residues" evidence="1">
    <location>
        <begin position="294"/>
        <end position="303"/>
    </location>
</feature>
<evidence type="ECO:0000259" key="2">
    <source>
        <dbReference type="PROSITE" id="PS50097"/>
    </source>
</evidence>
<dbReference type="Gene3D" id="1.25.40.420">
    <property type="match status" value="2"/>
</dbReference>
<feature type="compositionally biased region" description="Basic and acidic residues" evidence="1">
    <location>
        <begin position="907"/>
        <end position="926"/>
    </location>
</feature>
<protein>
    <recommendedName>
        <fullName evidence="2">BTB domain-containing protein</fullName>
    </recommendedName>
</protein>
<dbReference type="PANTHER" id="PTHR45774">
    <property type="entry name" value="BTB/POZ DOMAIN-CONTAINING"/>
    <property type="match status" value="1"/>
</dbReference>
<feature type="domain" description="BTB" evidence="2">
    <location>
        <begin position="553"/>
        <end position="624"/>
    </location>
</feature>
<keyword evidence="4" id="KW-1185">Reference proteome</keyword>
<dbReference type="InterPro" id="IPR011333">
    <property type="entry name" value="SKP1/BTB/POZ_sf"/>
</dbReference>
<evidence type="ECO:0000256" key="1">
    <source>
        <dbReference type="SAM" id="MobiDB-lite"/>
    </source>
</evidence>
<dbReference type="EMBL" id="CADEPI010000006">
    <property type="protein sequence ID" value="CAB3361415.1"/>
    <property type="molecule type" value="Genomic_DNA"/>
</dbReference>
<dbReference type="SMART" id="SM00875">
    <property type="entry name" value="BACK"/>
    <property type="match status" value="2"/>
</dbReference>
<dbReference type="SUPFAM" id="SSF54695">
    <property type="entry name" value="POZ domain"/>
    <property type="match status" value="2"/>
</dbReference>
<gene>
    <name evidence="3" type="ORF">CLODIP_2_CD15751</name>
</gene>
<dbReference type="Gene3D" id="3.30.710.10">
    <property type="entry name" value="Potassium Channel Kv1.1, Chain A"/>
    <property type="match status" value="2"/>
</dbReference>
<dbReference type="InterPro" id="IPR011705">
    <property type="entry name" value="BACK"/>
</dbReference>
<reference evidence="3 4" key="1">
    <citation type="submission" date="2020-04" db="EMBL/GenBank/DDBJ databases">
        <authorList>
            <person name="Alioto T."/>
            <person name="Alioto T."/>
            <person name="Gomez Garrido J."/>
        </authorList>
    </citation>
    <scope>NUCLEOTIDE SEQUENCE [LARGE SCALE GENOMIC DNA]</scope>
</reference>
<proteinExistence type="predicted"/>
<organism evidence="3 4">
    <name type="scientific">Cloeon dipterum</name>
    <dbReference type="NCBI Taxonomy" id="197152"/>
    <lineage>
        <taxon>Eukaryota</taxon>
        <taxon>Metazoa</taxon>
        <taxon>Ecdysozoa</taxon>
        <taxon>Arthropoda</taxon>
        <taxon>Hexapoda</taxon>
        <taxon>Insecta</taxon>
        <taxon>Pterygota</taxon>
        <taxon>Palaeoptera</taxon>
        <taxon>Ephemeroptera</taxon>
        <taxon>Pisciforma</taxon>
        <taxon>Baetidae</taxon>
        <taxon>Cloeon</taxon>
    </lineage>
</organism>
<feature type="region of interest" description="Disordered" evidence="1">
    <location>
        <begin position="287"/>
        <end position="311"/>
    </location>
</feature>
<evidence type="ECO:0000313" key="4">
    <source>
        <dbReference type="Proteomes" id="UP000494165"/>
    </source>
</evidence>